<feature type="compositionally biased region" description="Polar residues" evidence="2">
    <location>
        <begin position="1684"/>
        <end position="1696"/>
    </location>
</feature>
<feature type="region of interest" description="Disordered" evidence="2">
    <location>
        <begin position="100"/>
        <end position="188"/>
    </location>
</feature>
<accession>A0A066WP06</accession>
<feature type="compositionally biased region" description="Low complexity" evidence="2">
    <location>
        <begin position="806"/>
        <end position="824"/>
    </location>
</feature>
<feature type="region of interest" description="Disordered" evidence="2">
    <location>
        <begin position="801"/>
        <end position="845"/>
    </location>
</feature>
<evidence type="ECO:0000313" key="3">
    <source>
        <dbReference type="EMBL" id="KDN52739.1"/>
    </source>
</evidence>
<feature type="region of interest" description="Disordered" evidence="2">
    <location>
        <begin position="1913"/>
        <end position="1966"/>
    </location>
</feature>
<feature type="compositionally biased region" description="Low complexity" evidence="2">
    <location>
        <begin position="174"/>
        <end position="188"/>
    </location>
</feature>
<feature type="compositionally biased region" description="Low complexity" evidence="2">
    <location>
        <begin position="1"/>
        <end position="11"/>
    </location>
</feature>
<feature type="compositionally biased region" description="Low complexity" evidence="2">
    <location>
        <begin position="1399"/>
        <end position="1410"/>
    </location>
</feature>
<evidence type="ECO:0000313" key="4">
    <source>
        <dbReference type="Proteomes" id="UP000027361"/>
    </source>
</evidence>
<protein>
    <submittedName>
        <fullName evidence="3">Uncharacterized protein</fullName>
    </submittedName>
</protein>
<keyword evidence="1" id="KW-0175">Coiled coil</keyword>
<feature type="region of interest" description="Disordered" evidence="2">
    <location>
        <begin position="1366"/>
        <end position="1425"/>
    </location>
</feature>
<evidence type="ECO:0000256" key="1">
    <source>
        <dbReference type="SAM" id="Coils"/>
    </source>
</evidence>
<feature type="region of interest" description="Disordered" evidence="2">
    <location>
        <begin position="1"/>
        <end position="66"/>
    </location>
</feature>
<feature type="compositionally biased region" description="Low complexity" evidence="2">
    <location>
        <begin position="881"/>
        <end position="902"/>
    </location>
</feature>
<dbReference type="InParanoid" id="A0A066WP06"/>
<dbReference type="RefSeq" id="XP_013245578.1">
    <property type="nucleotide sequence ID" value="XM_013390124.1"/>
</dbReference>
<feature type="compositionally biased region" description="Low complexity" evidence="2">
    <location>
        <begin position="367"/>
        <end position="391"/>
    </location>
</feature>
<dbReference type="Proteomes" id="UP000027361">
    <property type="component" value="Unassembled WGS sequence"/>
</dbReference>
<feature type="region of interest" description="Disordered" evidence="2">
    <location>
        <begin position="1440"/>
        <end position="1742"/>
    </location>
</feature>
<dbReference type="OMA" id="EFHREWS"/>
<evidence type="ECO:0000256" key="2">
    <source>
        <dbReference type="SAM" id="MobiDB-lite"/>
    </source>
</evidence>
<feature type="coiled-coil region" evidence="1">
    <location>
        <begin position="1230"/>
        <end position="1349"/>
    </location>
</feature>
<proteinExistence type="predicted"/>
<feature type="compositionally biased region" description="Polar residues" evidence="2">
    <location>
        <begin position="826"/>
        <end position="840"/>
    </location>
</feature>
<dbReference type="GeneID" id="25265856"/>
<feature type="region of interest" description="Disordered" evidence="2">
    <location>
        <begin position="362"/>
        <end position="400"/>
    </location>
</feature>
<dbReference type="OrthoDB" id="2528184at2759"/>
<feature type="compositionally biased region" description="Low complexity" evidence="2">
    <location>
        <begin position="437"/>
        <end position="448"/>
    </location>
</feature>
<feature type="compositionally biased region" description="Polar residues" evidence="2">
    <location>
        <begin position="1913"/>
        <end position="1927"/>
    </location>
</feature>
<feature type="compositionally biased region" description="Low complexity" evidence="2">
    <location>
        <begin position="104"/>
        <end position="124"/>
    </location>
</feature>
<dbReference type="EMBL" id="JMSN01000007">
    <property type="protein sequence ID" value="KDN52739.1"/>
    <property type="molecule type" value="Genomic_DNA"/>
</dbReference>
<feature type="compositionally biased region" description="Low complexity" evidence="2">
    <location>
        <begin position="1532"/>
        <end position="1547"/>
    </location>
</feature>
<dbReference type="STRING" id="1037660.A0A066WP06"/>
<feature type="compositionally biased region" description="Low complexity" evidence="2">
    <location>
        <begin position="41"/>
        <end position="51"/>
    </location>
</feature>
<feature type="region of interest" description="Disordered" evidence="2">
    <location>
        <begin position="880"/>
        <end position="956"/>
    </location>
</feature>
<name>A0A066WP06_TILAU</name>
<organism evidence="3 4">
    <name type="scientific">Tilletiaria anomala (strain ATCC 24038 / CBS 436.72 / UBC 951)</name>
    <dbReference type="NCBI Taxonomy" id="1037660"/>
    <lineage>
        <taxon>Eukaryota</taxon>
        <taxon>Fungi</taxon>
        <taxon>Dikarya</taxon>
        <taxon>Basidiomycota</taxon>
        <taxon>Ustilaginomycotina</taxon>
        <taxon>Exobasidiomycetes</taxon>
        <taxon>Georgefischeriales</taxon>
        <taxon>Tilletiariaceae</taxon>
        <taxon>Tilletiaria</taxon>
    </lineage>
</organism>
<feature type="compositionally biased region" description="Acidic residues" evidence="2">
    <location>
        <begin position="1722"/>
        <end position="1740"/>
    </location>
</feature>
<dbReference type="HOGENOM" id="CLU_234017_0_0_1"/>
<feature type="compositionally biased region" description="Polar residues" evidence="2">
    <location>
        <begin position="1502"/>
        <end position="1517"/>
    </location>
</feature>
<feature type="compositionally biased region" description="Basic residues" evidence="2">
    <location>
        <begin position="21"/>
        <end position="30"/>
    </location>
</feature>
<sequence length="1995" mass="207268">MTTAAAGSSADARGRQERLQAAKKKLKTFRAKQAQIARRTSSSSASGSISSLHALKPSSGSSTGILATSDADAQQLTRRSLIEAAIKDADRVALRAQHDGPNDSAICSPHPSASASPSSFAVAAVNSRRHSCALSRSAGGPPPAAGSSRHGRGHSRTSSISISLKPGALGDFVPRPQQPQQPAALTASIASASGVSSISAQVDDESGPPVREARIAKRRSISVLSAAASTTTFVASTGGGHFRGHSRTGSRTFAGARPSGVIVATAPPGRSSVEAVAAAAPLGLKGHGDVQIVAVEHGPDITAASFMPANRDAWADELDLEGDVQAEVGGTADAHAAASASADAGIGMLTPSSSLNADLAALGKRASSSSNGSSRTSHSPQHQQQLSSKSLTPVASPSRAHAALLEEPQTPSALFRDLNSSNSSSQQQQRLLAISPWASPSTSPSASTLQFGSTSGSSTVIGAASKRLSRHNRRASVATKRESMEVMGGLLHGPAAAAAGVTGYSTAERRRSAARLSGIMPASALFGDIPPAAGTSSAGKRRSTVRISVQRDWNWQSAIAVNGSNSSNSDDIESRLSALDKLEGKSPSASLSLNHVASPEAAAAQEALAQSRAAPKPFPLIVPDTITHAGSNTQVPLVTLQGNTPTPGPNTAAANKQFMPGSDSAAASHLCFSLPHTAGGLWPPLLFDRDGAALGSSGDGDDIGKDGSTADQAEQAYVACVDQRGSRSSVQLPDFDELHGTEGMNKRASLSLLEMNEKATSSAAPGADGAVAASTWESVNAVLTMTSFGMRDALDSLASPRASHRLPSPLASPQALPLPKSPLAGSASSIGLPSTPTPSNADDAATATAEGLGTLVEEEEDEEDYAGSPSQLSALALHNVTADSPDGTPSPDADDPSSTPGPATSPRQSGAKGMEEQQQPRDEERKRREEELAQIKRNRRASALTPKPMKLKSRPASLFLAPSMRNSNSTGLAASDFSPTAGAGVFSSATAATGAATAESAVAQAKANPLQPPEAGTVHMEEEDSVGELRLGWSMAKAQRASASKVASLAGDHQLTSPPSSSIGLDARKRTWRMSMPAVAGSLSGSSAGATGAPQQRIGMRRLQLGSLNTALPSTVETSHSFASDLSSSSSSGSSGGIGGISIPFSSGSGSSNAGPVKRRSSIIYKSSEAKQSTPLIGSSASSGGFNLMRSSSSDSISSTISSSGIVGASAAAAAGGISAAAWDELKTRAQRDAALLDSMRRQLEAAQKELAGEKLRAEREYTDLERLMQNEKLSLAAKIQEAERNASARTTEAETAQAELQKVREALEETEAERDTYQEDVDGWRTRCADLEKKLASERSRAEAETRARRGVAAKVKRLIAQLEATGAQVSPEDQLQPEDVAPSVLDRVTPGHVSRYSPSSPMAPGASGYFSQSSAMPPPEQTVKLLADMRQQIFNLAGTLEHERRERAKAADELESLRAQSNQEQGPEPAELPQPAPESFHRGDSSSLPENTVLECEQPAITSQMPITTVSPGRSSRNKRHVFAYDSSTGSQEHSSASAGSQSLSNTTVSETPFDEESFAKAQAALAASEEDDSEGDFSLATGRGTLQTLDEVEEEEAPSDGVANESLCSDDATPVRPSIDVEGGAVNGDLHFDEDTAWDASSEVKDDRLQGPPSVNKVPLVALEGHLLDMSSPRSSDGRRSTMSVTMPSLQHTSSHRDSDDSSFDSQGPASPPNGQSGDMDDSDYEDVPEPFEEMEERPEFIPEWSFHKASKHALRRMAVNSTKRSVKHSKIPSVEDFFGIMNETTLPPLPSSSDALDMPPIHIDAVPFMHRYIGYGTRSSVRSASVKGVSGIPAPRYSPYDSFEATTRASMSESSDGGRQSVDSTSSYLSRATGILSGASVGRVSQGVTNAFSGLGGYLTKQDAFSVAQAGNSASQPHPMQSVTEEREPAMYSTKRRQDTGSSIASSASSTRPARQFVPRYGGPPLIATPSWELDFTHATGGAGSHPVIVL</sequence>
<feature type="compositionally biased region" description="Basic and acidic residues" evidence="2">
    <location>
        <begin position="913"/>
        <end position="934"/>
    </location>
</feature>
<reference evidence="3 4" key="1">
    <citation type="submission" date="2014-05" db="EMBL/GenBank/DDBJ databases">
        <title>Draft genome sequence of a rare smut relative, Tilletiaria anomala UBC 951.</title>
        <authorList>
            <consortium name="DOE Joint Genome Institute"/>
            <person name="Toome M."/>
            <person name="Kuo A."/>
            <person name="Henrissat B."/>
            <person name="Lipzen A."/>
            <person name="Tritt A."/>
            <person name="Yoshinaga Y."/>
            <person name="Zane M."/>
            <person name="Barry K."/>
            <person name="Grigoriev I.V."/>
            <person name="Spatafora J.W."/>
            <person name="Aimea M.C."/>
        </authorList>
    </citation>
    <scope>NUCLEOTIDE SEQUENCE [LARGE SCALE GENOMIC DNA]</scope>
    <source>
        <strain evidence="3 4">UBC 951</strain>
    </source>
</reference>
<feature type="compositionally biased region" description="Basic and acidic residues" evidence="2">
    <location>
        <begin position="1442"/>
        <end position="1458"/>
    </location>
</feature>
<feature type="region of interest" description="Disordered" evidence="2">
    <location>
        <begin position="437"/>
        <end position="456"/>
    </location>
</feature>
<keyword evidence="4" id="KW-1185">Reference proteome</keyword>
<comment type="caution">
    <text evidence="3">The sequence shown here is derived from an EMBL/GenBank/DDBJ whole genome shotgun (WGS) entry which is preliminary data.</text>
</comment>
<gene>
    <name evidence="3" type="ORF">K437DRAFT_266401</name>
</gene>